<organism evidence="1 2">
    <name type="scientific">Lactococcus lactis subsp. cremoris</name>
    <name type="common">Streptococcus cremoris</name>
    <dbReference type="NCBI Taxonomy" id="1359"/>
    <lineage>
        <taxon>Bacteria</taxon>
        <taxon>Bacillati</taxon>
        <taxon>Bacillota</taxon>
        <taxon>Bacilli</taxon>
        <taxon>Lactobacillales</taxon>
        <taxon>Streptococcaceae</taxon>
        <taxon>Lactococcus</taxon>
    </lineage>
</organism>
<reference evidence="1 2" key="1">
    <citation type="submission" date="2015-08" db="EMBL/GenBank/DDBJ databases">
        <title>Draft Genome Sequences of 11 Lactococcus lactis subspecies cremoris strains.</title>
        <authorList>
            <person name="Wels M."/>
            <person name="Backus L."/>
            <person name="Boekhorst J."/>
            <person name="Dijkstra A."/>
            <person name="Beerthuizen M."/>
            <person name="Siezen R."/>
            <person name="Bachmann H."/>
            <person name="Van Hijum S."/>
        </authorList>
    </citation>
    <scope>NUCLEOTIDE SEQUENCE [LARGE SCALE GENOMIC DNA]</scope>
    <source>
        <strain evidence="1 2">KW10</strain>
    </source>
</reference>
<protein>
    <submittedName>
        <fullName evidence="1">Accessory secretory protein Asp1</fullName>
    </submittedName>
</protein>
<comment type="caution">
    <text evidence="1">The sequence shown here is derived from an EMBL/GenBank/DDBJ whole genome shotgun (WGS) entry which is preliminary data.</text>
</comment>
<dbReference type="EMBL" id="LIYF01000003">
    <property type="protein sequence ID" value="KZK08513.1"/>
    <property type="molecule type" value="Genomic_DNA"/>
</dbReference>
<accession>A0A166KKA4</accession>
<sequence>MIYFLTDWQGEEQLELDAIFNVTKTFNISEVETKIINTKLLPFSSYFANSFEFYNPNKIINLLDTVAHQVAATHAPLNLSDLHFPQNWEKTFTRTNVLLSENGVIKGEVFFNKFGFVSEVHYPSQLGNEIHVYSEKGHILSKQKISSSGEQIENQVFDEGGKLIFTDWSDYVFIGETYKNYFARETYATFKDLFIELLNTTLTNFNSVEDRIIVDGTSSWLMDIVEGFSFPETALYVFSGELGQCIDQIDKHRTLIEKGKRIITDNHSLQKRIENDLVYQSLKNVTRYMPLYPTTLTLGKSNTYLEQSIYWQINHFDVQSEKILLDFLRLKLEINDLYLIIDMQNNADQVKVQRTIESFISQNLGVDTISSDYLLVKQYYEALEKEEMTPELDNLFSIAKEEQNLEFSKALEAYAFFTCITFRNFPSVQELRQDFTKMRIFIDYRDENQFHSHSLALSAGIPILSKKASPYLNKEKNGVVFQNNEQLIRATDSYLSNTDKWNQNLVESVDIIQKYSMDGLIIEWKEYLK</sequence>
<dbReference type="GO" id="GO:0015031">
    <property type="term" value="P:protein transport"/>
    <property type="evidence" value="ECO:0007669"/>
    <property type="project" value="InterPro"/>
</dbReference>
<dbReference type="InterPro" id="IPR022372">
    <property type="entry name" value="Accessory_SS_Asp1"/>
</dbReference>
<evidence type="ECO:0000313" key="2">
    <source>
        <dbReference type="Proteomes" id="UP000076519"/>
    </source>
</evidence>
<dbReference type="RefSeq" id="WP_063281011.1">
    <property type="nucleotide sequence ID" value="NZ_LIYF01000003.1"/>
</dbReference>
<dbReference type="Proteomes" id="UP000076519">
    <property type="component" value="Unassembled WGS sequence"/>
</dbReference>
<dbReference type="PATRIC" id="fig|1359.32.peg.1274"/>
<name>A0A166KKA4_LACLC</name>
<dbReference type="Pfam" id="PF16993">
    <property type="entry name" value="Asp1"/>
    <property type="match status" value="1"/>
</dbReference>
<evidence type="ECO:0000313" key="1">
    <source>
        <dbReference type="EMBL" id="KZK08513.1"/>
    </source>
</evidence>
<proteinExistence type="predicted"/>
<gene>
    <name evidence="1" type="ORF">AB996_0121</name>
</gene>
<dbReference type="AlphaFoldDB" id="A0A166KKA4"/>